<dbReference type="Proteomes" id="UP000241890">
    <property type="component" value="Unassembled WGS sequence"/>
</dbReference>
<dbReference type="AlphaFoldDB" id="A0A2R5GSQ4"/>
<dbReference type="InParanoid" id="A0A2R5GSQ4"/>
<gene>
    <name evidence="3" type="ORF">FCC1311_090132</name>
</gene>
<reference evidence="3 4" key="1">
    <citation type="submission" date="2017-12" db="EMBL/GenBank/DDBJ databases">
        <title>Sequencing, de novo assembly and annotation of complete genome of a new Thraustochytrid species, strain FCC1311.</title>
        <authorList>
            <person name="Sedici K."/>
            <person name="Godart F."/>
            <person name="Aiese Cigliano R."/>
            <person name="Sanseverino W."/>
            <person name="Barakat M."/>
            <person name="Ortet P."/>
            <person name="Marechal E."/>
            <person name="Cagnac O."/>
            <person name="Amato A."/>
        </authorList>
    </citation>
    <scope>NUCLEOTIDE SEQUENCE [LARGE SCALE GENOMIC DNA]</scope>
</reference>
<name>A0A2R5GSQ4_9STRA</name>
<feature type="compositionally biased region" description="Pro residues" evidence="1">
    <location>
        <begin position="353"/>
        <end position="365"/>
    </location>
</feature>
<protein>
    <submittedName>
        <fullName evidence="3">Uncharacterized protein</fullName>
    </submittedName>
</protein>
<keyword evidence="2" id="KW-0732">Signal</keyword>
<feature type="signal peptide" evidence="2">
    <location>
        <begin position="1"/>
        <end position="18"/>
    </location>
</feature>
<accession>A0A2R5GSQ4</accession>
<organism evidence="3 4">
    <name type="scientific">Hondaea fermentalgiana</name>
    <dbReference type="NCBI Taxonomy" id="2315210"/>
    <lineage>
        <taxon>Eukaryota</taxon>
        <taxon>Sar</taxon>
        <taxon>Stramenopiles</taxon>
        <taxon>Bigyra</taxon>
        <taxon>Labyrinthulomycetes</taxon>
        <taxon>Thraustochytrida</taxon>
        <taxon>Thraustochytriidae</taxon>
        <taxon>Hondaea</taxon>
    </lineage>
</organism>
<evidence type="ECO:0000256" key="1">
    <source>
        <dbReference type="SAM" id="MobiDB-lite"/>
    </source>
</evidence>
<evidence type="ECO:0000256" key="2">
    <source>
        <dbReference type="SAM" id="SignalP"/>
    </source>
</evidence>
<feature type="compositionally biased region" description="Low complexity" evidence="1">
    <location>
        <begin position="366"/>
        <end position="378"/>
    </location>
</feature>
<feature type="region of interest" description="Disordered" evidence="1">
    <location>
        <begin position="339"/>
        <end position="402"/>
    </location>
</feature>
<proteinExistence type="predicted"/>
<evidence type="ECO:0000313" key="3">
    <source>
        <dbReference type="EMBL" id="GBG32788.1"/>
    </source>
</evidence>
<comment type="caution">
    <text evidence="3">The sequence shown here is derived from an EMBL/GenBank/DDBJ whole genome shotgun (WGS) entry which is preliminary data.</text>
</comment>
<sequence>MLALLLATLLAAAVGERADQFFAVDPVRELCLYAKDESSLGLATCEFDSRFYFVLGESQEAAELLTSGIAYSVSNGNAISEGLGLVQDNTDAPQWYTQADVFARRTAQGTENTFLLTTGHEDEAWSLKFREYPDTSPTEALADYLQSLPGRGYLTRVAIGDFTIPPTLSPAQAPDVDNSCATPQECDRLIIKDDFLQKCLALKDTASSELVLQFVECGSGSNYARGFQYWKAVQSGTGRRIYNHRFDSAALSFKDSKLRIAYDSSTTPVTFRSDTRLLSYFNVNNHQYAFTSGGDRSSPVADLMRVSTDGAVHSYEWALSEHPDRGFWALSDEWLTSAPTMRPTTRYPTSFPTTPPVPTEPPTPEPTTAEPTFGPTAEPTERPTLPPALKPTVPESEGEDIEEDSNLVAILAGSGGGLAALMCLMCCCSSGSKSSEHPED</sequence>
<dbReference type="EMBL" id="BEYU01000130">
    <property type="protein sequence ID" value="GBG32788.1"/>
    <property type="molecule type" value="Genomic_DNA"/>
</dbReference>
<feature type="chain" id="PRO_5015355292" evidence="2">
    <location>
        <begin position="19"/>
        <end position="440"/>
    </location>
</feature>
<keyword evidence="4" id="KW-1185">Reference proteome</keyword>
<evidence type="ECO:0000313" key="4">
    <source>
        <dbReference type="Proteomes" id="UP000241890"/>
    </source>
</evidence>